<feature type="compositionally biased region" description="Polar residues" evidence="1">
    <location>
        <begin position="507"/>
        <end position="531"/>
    </location>
</feature>
<comment type="caution">
    <text evidence="2">The sequence shown here is derived from an EMBL/GenBank/DDBJ whole genome shotgun (WGS) entry which is preliminary data.</text>
</comment>
<evidence type="ECO:0000313" key="2">
    <source>
        <dbReference type="EMBL" id="KAK1922092.1"/>
    </source>
</evidence>
<feature type="compositionally biased region" description="Low complexity" evidence="1">
    <location>
        <begin position="352"/>
        <end position="361"/>
    </location>
</feature>
<dbReference type="SUPFAM" id="SSF52799">
    <property type="entry name" value="(Phosphotyrosine protein) phosphatases II"/>
    <property type="match status" value="1"/>
</dbReference>
<dbReference type="InterPro" id="IPR029021">
    <property type="entry name" value="Prot-tyrosine_phosphatase-like"/>
</dbReference>
<dbReference type="AlphaFoldDB" id="A0AAD9FQA5"/>
<accession>A0AAD9FQA5</accession>
<evidence type="ECO:0008006" key="4">
    <source>
        <dbReference type="Google" id="ProtNLM"/>
    </source>
</evidence>
<sequence>MSRTATATPPPPYFPQRVATPSMRHSSAPTGNHSRFSPRHTAQPLKKKIRDIPAAFTNTYNENDTTKGSTSNEDGGLGLSFEEIPQLATPVISQAMSRTGSQCSVTSAISIDSTHDSPAKDMEDDLRGRVTPTPSMTTSCADSFMSTFPTTPSSSRASSLCQPIQTQGVAPDSEPTSHAPSPISGRPSWVPYFGKMAKAVVNTSITMGIPFSDKRKKENAQSPPLVRSSQTEAVFVPTGPTPQPTQEELAQLPEEAAMERRREWAMEQQRRVTECARLCSQWPHSGYNQSKWGPNGSKGFYEPQSYANPQYVASLMARQADLERNLCERSALFFTCRQSRATSEDSEPSMESFDSAQSSPFPSSSLSADLSAAMASPLVRPINASQVSLLLSASPKSIREAKSLADLEVFATSMALESSNMDVDQDSTNDALSTSDRIVCSSSSMTSSEIISRPPPLVRPVRAQSCGAKRPFSAQADEEEKRRKVDEAMVVEDAVNDGVIMPAPKVNRSTSALPSGRSMSSSVPDLSAAKPTQTGPAVFGHFVKTSDTHPIIISPFLPQELIPMIAEKMVIPSEGVDAAPLMLGSQIDVTSLLLSHAATRHQAPAIVPSPVRPMFAVEDSPQPVNLGNLLLSSCPGKRLRMEGPVKGRGPVCRDLATDLRRIKNEGVGCLVCCLDDPELALLGVPWETYCQVALDIGLDVIRLPMPDGFTPVSLSLFDSQVSLITAEYSLKGVNVLVHCRGESISFPVTTLLTMCGVGRAGLTASAWAIKMGFVAPHPSLTLVAEAAVRQAQQHAASQGLKPPPAASVELPAALEHQIVMSIVERVIAMIRARRGLKAIESFEQVQFLASYVRWIRSRVREEAKDQSAE</sequence>
<dbReference type="Gene3D" id="3.90.190.10">
    <property type="entry name" value="Protein tyrosine phosphatase superfamily"/>
    <property type="match status" value="1"/>
</dbReference>
<protein>
    <recommendedName>
        <fullName evidence="4">Tyrosine specific protein phosphatases domain-containing protein</fullName>
    </recommendedName>
</protein>
<dbReference type="Proteomes" id="UP001182556">
    <property type="component" value="Unassembled WGS sequence"/>
</dbReference>
<feature type="region of interest" description="Disordered" evidence="1">
    <location>
        <begin position="338"/>
        <end position="361"/>
    </location>
</feature>
<feature type="compositionally biased region" description="Low complexity" evidence="1">
    <location>
        <begin position="148"/>
        <end position="159"/>
    </location>
</feature>
<dbReference type="EMBL" id="JAODAN010000009">
    <property type="protein sequence ID" value="KAK1922092.1"/>
    <property type="molecule type" value="Genomic_DNA"/>
</dbReference>
<feature type="region of interest" description="Disordered" evidence="1">
    <location>
        <begin position="148"/>
        <end position="187"/>
    </location>
</feature>
<feature type="compositionally biased region" description="Polar residues" evidence="1">
    <location>
        <begin position="160"/>
        <end position="179"/>
    </location>
</feature>
<organism evidence="2 3">
    <name type="scientific">Papiliotrema laurentii</name>
    <name type="common">Cryptococcus laurentii</name>
    <dbReference type="NCBI Taxonomy" id="5418"/>
    <lineage>
        <taxon>Eukaryota</taxon>
        <taxon>Fungi</taxon>
        <taxon>Dikarya</taxon>
        <taxon>Basidiomycota</taxon>
        <taxon>Agaricomycotina</taxon>
        <taxon>Tremellomycetes</taxon>
        <taxon>Tremellales</taxon>
        <taxon>Rhynchogastremaceae</taxon>
        <taxon>Papiliotrema</taxon>
    </lineage>
</organism>
<reference evidence="2" key="1">
    <citation type="submission" date="2023-02" db="EMBL/GenBank/DDBJ databases">
        <title>Identification and recombinant expression of a fungal hydrolase from Papiliotrema laurentii that hydrolyzes apple cutin and clears colloidal polyester polyurethane.</title>
        <authorList>
            <consortium name="DOE Joint Genome Institute"/>
            <person name="Roman V.A."/>
            <person name="Bojanowski C."/>
            <person name="Crable B.R."/>
            <person name="Wagner D.N."/>
            <person name="Hung C.S."/>
            <person name="Nadeau L.J."/>
            <person name="Schratz L."/>
            <person name="Haridas S."/>
            <person name="Pangilinan J."/>
            <person name="Lipzen A."/>
            <person name="Na H."/>
            <person name="Yan M."/>
            <person name="Ng V."/>
            <person name="Grigoriev I.V."/>
            <person name="Spatafora J.W."/>
            <person name="Barlow D."/>
            <person name="Biffinger J."/>
            <person name="Kelley-Loughnane N."/>
            <person name="Varaljay V.A."/>
            <person name="Crookes-Goodson W.J."/>
        </authorList>
    </citation>
    <scope>NUCLEOTIDE SEQUENCE</scope>
    <source>
        <strain evidence="2">5307AH</strain>
    </source>
</reference>
<proteinExistence type="predicted"/>
<evidence type="ECO:0000313" key="3">
    <source>
        <dbReference type="Proteomes" id="UP001182556"/>
    </source>
</evidence>
<feature type="compositionally biased region" description="Polar residues" evidence="1">
    <location>
        <begin position="23"/>
        <end position="35"/>
    </location>
</feature>
<gene>
    <name evidence="2" type="ORF">DB88DRAFT_532806</name>
</gene>
<name>A0AAD9FQA5_PAPLA</name>
<feature type="region of interest" description="Disordered" evidence="1">
    <location>
        <begin position="1"/>
        <end position="47"/>
    </location>
</feature>
<feature type="region of interest" description="Disordered" evidence="1">
    <location>
        <begin position="505"/>
        <end position="531"/>
    </location>
</feature>
<keyword evidence="3" id="KW-1185">Reference proteome</keyword>
<evidence type="ECO:0000256" key="1">
    <source>
        <dbReference type="SAM" id="MobiDB-lite"/>
    </source>
</evidence>